<feature type="transmembrane region" description="Helical" evidence="2">
    <location>
        <begin position="198"/>
        <end position="218"/>
    </location>
</feature>
<gene>
    <name evidence="3" type="ORF">AQPW35_12520</name>
</gene>
<sequence>MAKVLWRSTLGAPSNSEAYSEGPFEDSTSRTSAPMSLTLSQDIARSLRQLGVASFRASVVNVDSMTFQAAWTISEAGEVTDNQVDRPLDSSFPAATAAINLLAHASDDETLLHKLSPRRWGIAWRLDDPNVVLAEAQFHERRDAISESDKTLLRLVCSAAMRPAGPAALPGMVEPGTTMSWPGAEAAAPAVPRLAARLSVVLVACAALLALWLAAAALPDLKRSTSVREAQVAKLQALADKTLVRGIGTAMATGDYGDVQTVLSSYSSLGYFDGAAVVNVRQRVVALSGRTDQLRIGDPVPEETQRNAQAIELTLGTERLGQLLIVPAPATAQPAPMPAWLPTLAWSLVAGLLAALVSTVLVLRRPKATKSV</sequence>
<reference evidence="4" key="1">
    <citation type="submission" date="2019-03" db="EMBL/GenBank/DDBJ databases">
        <title>Aquabacterium pictum sp.nov., the first bacteriochlorophyll a-containing freshwater bacterium in the genus Aquabacterium of the class Betaproteobacteria.</title>
        <authorList>
            <person name="Hirose S."/>
            <person name="Tank M."/>
            <person name="Hara E."/>
            <person name="Tamaki H."/>
            <person name="Takaichi S."/>
            <person name="Haruta S."/>
            <person name="Hanada S."/>
        </authorList>
    </citation>
    <scope>NUCLEOTIDE SEQUENCE [LARGE SCALE GENOMIC DNA]</scope>
    <source>
        <strain evidence="4">W35</strain>
    </source>
</reference>
<keyword evidence="4" id="KW-1185">Reference proteome</keyword>
<evidence type="ECO:0000256" key="2">
    <source>
        <dbReference type="SAM" id="Phobius"/>
    </source>
</evidence>
<dbReference type="AlphaFoldDB" id="A0A480AKU5"/>
<organism evidence="3 4">
    <name type="scientific">Pseudaquabacterium pictum</name>
    <dbReference type="NCBI Taxonomy" id="2315236"/>
    <lineage>
        <taxon>Bacteria</taxon>
        <taxon>Pseudomonadati</taxon>
        <taxon>Pseudomonadota</taxon>
        <taxon>Betaproteobacteria</taxon>
        <taxon>Burkholderiales</taxon>
        <taxon>Sphaerotilaceae</taxon>
        <taxon>Pseudaquabacterium</taxon>
    </lineage>
</organism>
<keyword evidence="2" id="KW-0812">Transmembrane</keyword>
<evidence type="ECO:0000313" key="3">
    <source>
        <dbReference type="EMBL" id="GCL62171.1"/>
    </source>
</evidence>
<proteinExistence type="predicted"/>
<name>A0A480AKU5_9BURK</name>
<dbReference type="EMBL" id="BJCL01000002">
    <property type="protein sequence ID" value="GCL62171.1"/>
    <property type="molecule type" value="Genomic_DNA"/>
</dbReference>
<dbReference type="OrthoDB" id="9846371at2"/>
<evidence type="ECO:0000313" key="4">
    <source>
        <dbReference type="Proteomes" id="UP000301751"/>
    </source>
</evidence>
<feature type="transmembrane region" description="Helical" evidence="2">
    <location>
        <begin position="344"/>
        <end position="363"/>
    </location>
</feature>
<dbReference type="RefSeq" id="WP_137731910.1">
    <property type="nucleotide sequence ID" value="NZ_BJCL01000002.1"/>
</dbReference>
<feature type="region of interest" description="Disordered" evidence="1">
    <location>
        <begin position="13"/>
        <end position="32"/>
    </location>
</feature>
<accession>A0A480AKU5</accession>
<protein>
    <submittedName>
        <fullName evidence="3">Uncharacterized protein</fullName>
    </submittedName>
</protein>
<keyword evidence="2" id="KW-0472">Membrane</keyword>
<comment type="caution">
    <text evidence="3">The sequence shown here is derived from an EMBL/GenBank/DDBJ whole genome shotgun (WGS) entry which is preliminary data.</text>
</comment>
<dbReference type="Proteomes" id="UP000301751">
    <property type="component" value="Unassembled WGS sequence"/>
</dbReference>
<evidence type="ECO:0000256" key="1">
    <source>
        <dbReference type="SAM" id="MobiDB-lite"/>
    </source>
</evidence>
<keyword evidence="2" id="KW-1133">Transmembrane helix</keyword>